<keyword evidence="5" id="KW-1185">Reference proteome</keyword>
<evidence type="ECO:0000259" key="2">
    <source>
        <dbReference type="PROSITE" id="PS50883"/>
    </source>
</evidence>
<feature type="transmembrane region" description="Helical" evidence="1">
    <location>
        <begin position="16"/>
        <end position="36"/>
    </location>
</feature>
<evidence type="ECO:0000313" key="4">
    <source>
        <dbReference type="EMBL" id="ALS97379.1"/>
    </source>
</evidence>
<evidence type="ECO:0000256" key="1">
    <source>
        <dbReference type="SAM" id="Phobius"/>
    </source>
</evidence>
<sequence length="686" mass="77114">MTAYQQGRMHSLRTQLTLISLATSILILIIIAFAFAREQQHRARTQALGELKTTSALTQATINRVLRFDMPEVFDEVFSELHVHPKIKAVAIVNQQGRFLYGYGKQNRDRPIKELMPLVELEKVRQAASTSLSDYVFHYKQDRLLAYVPVIAAQGNLMANEHYVLLIEYYHASGFSQLFAAPVTEVFVPLALILGVSWGFWLLLNTIITKPIGRLVARVEQAAKEPEAPINFELRTGGSEIRLLADALGNLHRERLAYEDNIRQLAYYDTLTGLANRVAIIERLEEFSAQPEGFGAVILIDVDGLKNINDVRGFNYGDQVLVYIANKLRDLGGEKLSVGHLGSDLFVIIYPPDFDDPDIAIAQAKQFSVKLQAEFQAPVWLKDEWFSINLSIGLLSYPQNQGRADDILRHCEVAVHQAKEKGGNQITLYDDQYKAHLEQNFIIHSGLLNALKEDQLSLFLQAKYNADTSLAGAEALLRWQHPEKGMISPGLFIPIAEKSDLIVDLGDWILAQSLAWLESTPVEDSFQLSVNISPRQFMRTDFVTKLEALMAKYHTRPSQLVLEVTESLFIDDIDEVKQKMLSLTELGVQFSIDDFGTGYSSLAYIRSLPVQELKIDRSFISEIGQDKGARALVEVIVAIARHMGFRIVAEGVETREQVELLNSMGAMVLQGFYFARPQAASDWSVK</sequence>
<dbReference type="Gene3D" id="3.20.20.450">
    <property type="entry name" value="EAL domain"/>
    <property type="match status" value="1"/>
</dbReference>
<dbReference type="InterPro" id="IPR043128">
    <property type="entry name" value="Rev_trsase/Diguanyl_cyclase"/>
</dbReference>
<organism evidence="4 5">
    <name type="scientific">Lacimicrobium alkaliphilum</name>
    <dbReference type="NCBI Taxonomy" id="1526571"/>
    <lineage>
        <taxon>Bacteria</taxon>
        <taxon>Pseudomonadati</taxon>
        <taxon>Pseudomonadota</taxon>
        <taxon>Gammaproteobacteria</taxon>
        <taxon>Alteromonadales</taxon>
        <taxon>Alteromonadaceae</taxon>
        <taxon>Lacimicrobium</taxon>
    </lineage>
</organism>
<evidence type="ECO:0000313" key="5">
    <source>
        <dbReference type="Proteomes" id="UP000068447"/>
    </source>
</evidence>
<dbReference type="Pfam" id="PF00990">
    <property type="entry name" value="GGDEF"/>
    <property type="match status" value="1"/>
</dbReference>
<keyword evidence="1" id="KW-0812">Transmembrane</keyword>
<reference evidence="4 5" key="1">
    <citation type="submission" date="2015-12" db="EMBL/GenBank/DDBJ databases">
        <title>Complete genome of Lacimicrobium alkaliphilum KCTC 32984.</title>
        <authorList>
            <person name="Kim S.-G."/>
            <person name="Lee Y.-J."/>
        </authorList>
    </citation>
    <scope>NUCLEOTIDE SEQUENCE [LARGE SCALE GENOMIC DNA]</scope>
    <source>
        <strain evidence="4 5">YelD216</strain>
    </source>
</reference>
<dbReference type="GO" id="GO:0071111">
    <property type="term" value="F:cyclic-guanylate-specific phosphodiesterase activity"/>
    <property type="evidence" value="ECO:0007669"/>
    <property type="project" value="InterPro"/>
</dbReference>
<accession>A0A0U2Z3A2</accession>
<dbReference type="SMART" id="SM00267">
    <property type="entry name" value="GGDEF"/>
    <property type="match status" value="1"/>
</dbReference>
<dbReference type="InterPro" id="IPR050706">
    <property type="entry name" value="Cyclic-di-GMP_PDE-like"/>
</dbReference>
<dbReference type="Pfam" id="PF00563">
    <property type="entry name" value="EAL"/>
    <property type="match status" value="1"/>
</dbReference>
<dbReference type="Gene3D" id="3.30.70.270">
    <property type="match status" value="1"/>
</dbReference>
<dbReference type="SUPFAM" id="SSF141868">
    <property type="entry name" value="EAL domain-like"/>
    <property type="match status" value="1"/>
</dbReference>
<dbReference type="InterPro" id="IPR000160">
    <property type="entry name" value="GGDEF_dom"/>
</dbReference>
<dbReference type="OrthoDB" id="9804951at2"/>
<proteinExistence type="predicted"/>
<dbReference type="EMBL" id="CP013650">
    <property type="protein sequence ID" value="ALS97379.1"/>
    <property type="molecule type" value="Genomic_DNA"/>
</dbReference>
<gene>
    <name evidence="4" type="ORF">AT746_03205</name>
</gene>
<keyword evidence="1" id="KW-1133">Transmembrane helix</keyword>
<evidence type="ECO:0008006" key="6">
    <source>
        <dbReference type="Google" id="ProtNLM"/>
    </source>
</evidence>
<dbReference type="STRING" id="1526571.AT746_03205"/>
<dbReference type="CDD" id="cd01949">
    <property type="entry name" value="GGDEF"/>
    <property type="match status" value="1"/>
</dbReference>
<dbReference type="AlphaFoldDB" id="A0A0U2Z3A2"/>
<dbReference type="InterPro" id="IPR029787">
    <property type="entry name" value="Nucleotide_cyclase"/>
</dbReference>
<dbReference type="NCBIfam" id="TIGR00254">
    <property type="entry name" value="GGDEF"/>
    <property type="match status" value="1"/>
</dbReference>
<dbReference type="CDD" id="cd01948">
    <property type="entry name" value="EAL"/>
    <property type="match status" value="1"/>
</dbReference>
<keyword evidence="1" id="KW-0472">Membrane</keyword>
<name>A0A0U2Z3A2_9ALTE</name>
<dbReference type="PROSITE" id="PS50883">
    <property type="entry name" value="EAL"/>
    <property type="match status" value="1"/>
</dbReference>
<dbReference type="PROSITE" id="PS50887">
    <property type="entry name" value="GGDEF"/>
    <property type="match status" value="1"/>
</dbReference>
<protein>
    <recommendedName>
        <fullName evidence="6">Diguanylate cyclase</fullName>
    </recommendedName>
</protein>
<feature type="domain" description="GGDEF" evidence="3">
    <location>
        <begin position="293"/>
        <end position="431"/>
    </location>
</feature>
<evidence type="ECO:0000259" key="3">
    <source>
        <dbReference type="PROSITE" id="PS50887"/>
    </source>
</evidence>
<dbReference type="PANTHER" id="PTHR33121:SF70">
    <property type="entry name" value="SIGNALING PROTEIN YKOW"/>
    <property type="match status" value="1"/>
</dbReference>
<dbReference type="PANTHER" id="PTHR33121">
    <property type="entry name" value="CYCLIC DI-GMP PHOSPHODIESTERASE PDEF"/>
    <property type="match status" value="1"/>
</dbReference>
<feature type="domain" description="EAL" evidence="2">
    <location>
        <begin position="440"/>
        <end position="686"/>
    </location>
</feature>
<dbReference type="InterPro" id="IPR035919">
    <property type="entry name" value="EAL_sf"/>
</dbReference>
<dbReference type="SMART" id="SM00052">
    <property type="entry name" value="EAL"/>
    <property type="match status" value="1"/>
</dbReference>
<dbReference type="Proteomes" id="UP000068447">
    <property type="component" value="Chromosome"/>
</dbReference>
<feature type="transmembrane region" description="Helical" evidence="1">
    <location>
        <begin position="186"/>
        <end position="204"/>
    </location>
</feature>
<dbReference type="SUPFAM" id="SSF55073">
    <property type="entry name" value="Nucleotide cyclase"/>
    <property type="match status" value="1"/>
</dbReference>
<dbReference type="KEGG" id="lal:AT746_03205"/>
<dbReference type="RefSeq" id="WP_062476339.1">
    <property type="nucleotide sequence ID" value="NZ_CP013650.1"/>
</dbReference>
<dbReference type="InterPro" id="IPR001633">
    <property type="entry name" value="EAL_dom"/>
</dbReference>